<keyword evidence="2" id="KW-0732">Signal</keyword>
<evidence type="ECO:0000256" key="1">
    <source>
        <dbReference type="SAM" id="Phobius"/>
    </source>
</evidence>
<keyword evidence="4" id="KW-1185">Reference proteome</keyword>
<reference evidence="3" key="1">
    <citation type="submission" date="2022-03" db="EMBL/GenBank/DDBJ databases">
        <title>Genomic Encyclopedia of Type Strains, Phase III (KMG-III): the genomes of soil and plant-associated and newly described type strains.</title>
        <authorList>
            <person name="Whitman W."/>
        </authorList>
    </citation>
    <scope>NUCLEOTIDE SEQUENCE</scope>
    <source>
        <strain evidence="3">ANL 6-2</strain>
    </source>
</reference>
<accession>A0AAE3G219</accession>
<comment type="caution">
    <text evidence="3">The sequence shown here is derived from an EMBL/GenBank/DDBJ whole genome shotgun (WGS) entry which is preliminary data.</text>
</comment>
<dbReference type="RefSeq" id="WP_253476115.1">
    <property type="nucleotide sequence ID" value="NZ_JALJXV010000003.1"/>
</dbReference>
<feature type="chain" id="PRO_5041918229" evidence="2">
    <location>
        <begin position="27"/>
        <end position="213"/>
    </location>
</feature>
<feature type="transmembrane region" description="Helical" evidence="1">
    <location>
        <begin position="75"/>
        <end position="95"/>
    </location>
</feature>
<name>A0AAE3G219_9GAMM</name>
<feature type="transmembrane region" description="Helical" evidence="1">
    <location>
        <begin position="36"/>
        <end position="63"/>
    </location>
</feature>
<feature type="signal peptide" evidence="2">
    <location>
        <begin position="1"/>
        <end position="26"/>
    </location>
</feature>
<feature type="transmembrane region" description="Helical" evidence="1">
    <location>
        <begin position="185"/>
        <end position="210"/>
    </location>
</feature>
<dbReference type="AlphaFoldDB" id="A0AAE3G219"/>
<keyword evidence="1" id="KW-1133">Transmembrane helix</keyword>
<protein>
    <submittedName>
        <fullName evidence="3">NADH:ubiquinone oxidoreductase subunit 6 (Subunit J)</fullName>
    </submittedName>
</protein>
<gene>
    <name evidence="3" type="ORF">J2T57_001352</name>
</gene>
<sequence length="213" mass="22611">MPRHSFAAWRLLVAVGLLGLAPLAQANDGVGFVATQFAAIAQLIVIVGYLVGFVLFGIGIYGFKRWGENPNSFPLSRAVMSCIAATLLLTLGATYDIVMRSTIDPGFSGSDSRHALALSADALRIDSSSNSIFSEYLPEHTIAVILGFIFVVGLYNFVKGIYLLKNIGASQQQQEGTIAKPLTHIIGGILAMNINVFSCILANIIGFSGICIG</sequence>
<evidence type="ECO:0000256" key="2">
    <source>
        <dbReference type="SAM" id="SignalP"/>
    </source>
</evidence>
<evidence type="ECO:0000313" key="3">
    <source>
        <dbReference type="EMBL" id="MCP1674250.1"/>
    </source>
</evidence>
<evidence type="ECO:0000313" key="4">
    <source>
        <dbReference type="Proteomes" id="UP001205843"/>
    </source>
</evidence>
<organism evidence="3 4">
    <name type="scientific">Natronocella acetinitrilica</name>
    <dbReference type="NCBI Taxonomy" id="414046"/>
    <lineage>
        <taxon>Bacteria</taxon>
        <taxon>Pseudomonadati</taxon>
        <taxon>Pseudomonadota</taxon>
        <taxon>Gammaproteobacteria</taxon>
        <taxon>Chromatiales</taxon>
        <taxon>Ectothiorhodospiraceae</taxon>
        <taxon>Natronocella</taxon>
    </lineage>
</organism>
<dbReference type="Proteomes" id="UP001205843">
    <property type="component" value="Unassembled WGS sequence"/>
</dbReference>
<keyword evidence="1" id="KW-0812">Transmembrane</keyword>
<feature type="transmembrane region" description="Helical" evidence="1">
    <location>
        <begin position="142"/>
        <end position="164"/>
    </location>
</feature>
<proteinExistence type="predicted"/>
<keyword evidence="1" id="KW-0472">Membrane</keyword>
<dbReference type="EMBL" id="JALJXV010000003">
    <property type="protein sequence ID" value="MCP1674250.1"/>
    <property type="molecule type" value="Genomic_DNA"/>
</dbReference>